<organism evidence="1 2">
    <name type="scientific">Nosocomiicoccus massiliensis</name>
    <dbReference type="NCBI Taxonomy" id="1232430"/>
    <lineage>
        <taxon>Bacteria</taxon>
        <taxon>Bacillati</taxon>
        <taxon>Bacillota</taxon>
        <taxon>Bacilli</taxon>
        <taxon>Bacillales</taxon>
        <taxon>Staphylococcaceae</taxon>
        <taxon>Nosocomiicoccus</taxon>
    </lineage>
</organism>
<dbReference type="KEGG" id="nmy:CJ229_008280"/>
<dbReference type="InterPro" id="IPR037914">
    <property type="entry name" value="SpoVT-AbrB_sf"/>
</dbReference>
<evidence type="ECO:0000313" key="1">
    <source>
        <dbReference type="EMBL" id="WOS96069.1"/>
    </source>
</evidence>
<dbReference type="AlphaFoldDB" id="A0AAF0YM78"/>
<sequence length="74" mass="8579">MKVLSELKINNKVINVEIPENVLKALDVNVNDTIQFIEDNDKISLEVKKNNLDLNLINEILTEDDEIFKELVDR</sequence>
<gene>
    <name evidence="1" type="ORF">CJ229_008280</name>
</gene>
<dbReference type="SUPFAM" id="SSF89447">
    <property type="entry name" value="AbrB/MazE/MraZ-like"/>
    <property type="match status" value="1"/>
</dbReference>
<evidence type="ECO:0000313" key="2">
    <source>
        <dbReference type="Proteomes" id="UP000243626"/>
    </source>
</evidence>
<dbReference type="Proteomes" id="UP000243626">
    <property type="component" value="Chromosome"/>
</dbReference>
<reference evidence="1 2" key="2">
    <citation type="submission" date="2023-10" db="EMBL/GenBank/DDBJ databases">
        <authorList>
            <person name="Choi B."/>
        </authorList>
    </citation>
    <scope>NUCLEOTIDE SEQUENCE [LARGE SCALE GENOMIC DNA]</scope>
    <source>
        <strain evidence="1 2">UMB0959</strain>
    </source>
</reference>
<reference evidence="2" key="1">
    <citation type="submission" date="2017-09" db="EMBL/GenBank/DDBJ databases">
        <title>Bacterial strain isolated from the female urinary microbiota.</title>
        <authorList>
            <person name="Thomas-White K."/>
            <person name="Kumar N."/>
            <person name="Forster S."/>
            <person name="Putonti C."/>
            <person name="Lawley T."/>
            <person name="Wolfe A.J."/>
        </authorList>
    </citation>
    <scope>NUCLEOTIDE SEQUENCE [LARGE SCALE GENOMIC DNA]</scope>
    <source>
        <strain evidence="2">UMB0959</strain>
    </source>
</reference>
<accession>A0AAF0YM78</accession>
<dbReference type="RefSeq" id="WP_070623173.1">
    <property type="nucleotide sequence ID" value="NZ_CP136964.1"/>
</dbReference>
<protein>
    <submittedName>
        <fullName evidence="1">Uncharacterized protein</fullName>
    </submittedName>
</protein>
<name>A0AAF0YM78_9STAP</name>
<proteinExistence type="predicted"/>
<dbReference type="EMBL" id="CP136964">
    <property type="protein sequence ID" value="WOS96069.1"/>
    <property type="molecule type" value="Genomic_DNA"/>
</dbReference>
<keyword evidence="2" id="KW-1185">Reference proteome</keyword>